<evidence type="ECO:0000256" key="1">
    <source>
        <dbReference type="ARBA" id="ARBA00022722"/>
    </source>
</evidence>
<dbReference type="PANTHER" id="PTHR13620:SF104">
    <property type="entry name" value="EXONUCLEASE 3'-5' DOMAIN-CONTAINING PROTEIN 2"/>
    <property type="match status" value="1"/>
</dbReference>
<dbReference type="GO" id="GO:0005634">
    <property type="term" value="C:nucleus"/>
    <property type="evidence" value="ECO:0007669"/>
    <property type="project" value="TreeGrafter"/>
</dbReference>
<dbReference type="InterPro" id="IPR002562">
    <property type="entry name" value="3'-5'_exonuclease_dom"/>
</dbReference>
<dbReference type="EMBL" id="KZ613468">
    <property type="protein sequence ID" value="PMD26077.1"/>
    <property type="molecule type" value="Genomic_DNA"/>
</dbReference>
<dbReference type="OrthoDB" id="1920326at2759"/>
<feature type="region of interest" description="Disordered" evidence="3">
    <location>
        <begin position="424"/>
        <end position="447"/>
    </location>
</feature>
<dbReference type="GO" id="GO:0005737">
    <property type="term" value="C:cytoplasm"/>
    <property type="evidence" value="ECO:0007669"/>
    <property type="project" value="TreeGrafter"/>
</dbReference>
<feature type="compositionally biased region" description="Polar residues" evidence="3">
    <location>
        <begin position="48"/>
        <end position="68"/>
    </location>
</feature>
<keyword evidence="1" id="KW-0540">Nuclease</keyword>
<evidence type="ECO:0000313" key="6">
    <source>
        <dbReference type="Proteomes" id="UP000235672"/>
    </source>
</evidence>
<feature type="compositionally biased region" description="Acidic residues" evidence="3">
    <location>
        <begin position="424"/>
        <end position="433"/>
    </location>
</feature>
<feature type="compositionally biased region" description="Basic and acidic residues" evidence="3">
    <location>
        <begin position="145"/>
        <end position="154"/>
    </location>
</feature>
<proteinExistence type="predicted"/>
<keyword evidence="2" id="KW-0378">Hydrolase</keyword>
<dbReference type="AlphaFoldDB" id="A0A2J6QII7"/>
<name>A0A2J6QII7_9HELO</name>
<reference evidence="5 6" key="1">
    <citation type="submission" date="2016-05" db="EMBL/GenBank/DDBJ databases">
        <title>A degradative enzymes factory behind the ericoid mycorrhizal symbiosis.</title>
        <authorList>
            <consortium name="DOE Joint Genome Institute"/>
            <person name="Martino E."/>
            <person name="Morin E."/>
            <person name="Grelet G."/>
            <person name="Kuo A."/>
            <person name="Kohler A."/>
            <person name="Daghino S."/>
            <person name="Barry K."/>
            <person name="Choi C."/>
            <person name="Cichocki N."/>
            <person name="Clum A."/>
            <person name="Copeland A."/>
            <person name="Hainaut M."/>
            <person name="Haridas S."/>
            <person name="Labutti K."/>
            <person name="Lindquist E."/>
            <person name="Lipzen A."/>
            <person name="Khouja H.-R."/>
            <person name="Murat C."/>
            <person name="Ohm R."/>
            <person name="Olson A."/>
            <person name="Spatafora J."/>
            <person name="Veneault-Fourrey C."/>
            <person name="Henrissat B."/>
            <person name="Grigoriev I."/>
            <person name="Martin F."/>
            <person name="Perotto S."/>
        </authorList>
    </citation>
    <scope>NUCLEOTIDE SEQUENCE [LARGE SCALE GENOMIC DNA]</scope>
    <source>
        <strain evidence="5 6">UAMH 7357</strain>
    </source>
</reference>
<dbReference type="FunFam" id="3.30.420.10:FF:000100">
    <property type="entry name" value="3'-5' exonuclease/helicase (Wrn), putative"/>
    <property type="match status" value="1"/>
</dbReference>
<evidence type="ECO:0000313" key="5">
    <source>
        <dbReference type="EMBL" id="PMD26077.1"/>
    </source>
</evidence>
<dbReference type="InterPro" id="IPR036397">
    <property type="entry name" value="RNaseH_sf"/>
</dbReference>
<feature type="region of interest" description="Disordered" evidence="3">
    <location>
        <begin position="43"/>
        <end position="83"/>
    </location>
</feature>
<accession>A0A2J6QII7</accession>
<dbReference type="InterPro" id="IPR051132">
    <property type="entry name" value="3-5_Exonuclease_domain"/>
</dbReference>
<gene>
    <name evidence="5" type="ORF">NA56DRAFT_744275</name>
</gene>
<dbReference type="GO" id="GO:0003676">
    <property type="term" value="F:nucleic acid binding"/>
    <property type="evidence" value="ECO:0007669"/>
    <property type="project" value="InterPro"/>
</dbReference>
<dbReference type="SUPFAM" id="SSF53098">
    <property type="entry name" value="Ribonuclease H-like"/>
    <property type="match status" value="1"/>
</dbReference>
<dbReference type="Gene3D" id="3.30.420.10">
    <property type="entry name" value="Ribonuclease H-like superfamily/Ribonuclease H"/>
    <property type="match status" value="1"/>
</dbReference>
<dbReference type="InterPro" id="IPR012337">
    <property type="entry name" value="RNaseH-like_sf"/>
</dbReference>
<dbReference type="SMART" id="SM00474">
    <property type="entry name" value="35EXOc"/>
    <property type="match status" value="1"/>
</dbReference>
<evidence type="ECO:0000259" key="4">
    <source>
        <dbReference type="SMART" id="SM00474"/>
    </source>
</evidence>
<feature type="region of interest" description="Disordered" evidence="3">
    <location>
        <begin position="118"/>
        <end position="156"/>
    </location>
</feature>
<dbReference type="GO" id="GO:0006139">
    <property type="term" value="P:nucleobase-containing compound metabolic process"/>
    <property type="evidence" value="ECO:0007669"/>
    <property type="project" value="InterPro"/>
</dbReference>
<dbReference type="Pfam" id="PF01612">
    <property type="entry name" value="DNA_pol_A_exo1"/>
    <property type="match status" value="1"/>
</dbReference>
<protein>
    <submittedName>
        <fullName evidence="5">Ribonuclease H-like protein</fullName>
    </submittedName>
</protein>
<organism evidence="5 6">
    <name type="scientific">Hyaloscypha hepaticicola</name>
    <dbReference type="NCBI Taxonomy" id="2082293"/>
    <lineage>
        <taxon>Eukaryota</taxon>
        <taxon>Fungi</taxon>
        <taxon>Dikarya</taxon>
        <taxon>Ascomycota</taxon>
        <taxon>Pezizomycotina</taxon>
        <taxon>Leotiomycetes</taxon>
        <taxon>Helotiales</taxon>
        <taxon>Hyaloscyphaceae</taxon>
        <taxon>Hyaloscypha</taxon>
    </lineage>
</organism>
<sequence>MLLSSHGASTLGKALRRPFKTTMNSFEGTSTLATDALRASIQRGSGGRSITNTARADSSLPPQKTWQPTHGIVFSTGPTPSTSRSLRTAAEGIKQDLLLHSVAEDKYAIASTGVTAREDGSIPSLAPTNSTDSKVPAPSNPPIQVKDEDTEHNQPPEPCNAYSIPESIFRTAKNAAQGTPESFWTYTLYRGPDSKKPTVHYCKSVETTDRVIEKYFANQKVIGFDIEWASDFIKYLRNPNHGPRKALSLVQIASEDRIGLFHIALYPKRKNETPESFVAPALRKIMEDPGISKLGVSIKADCTRLRKQLGINSQGLFELSHLYKLVKYSESKDTHLINKHLVSLATQVQEHLHLPLFKGDVRGSDWSQSLSWGQITYAASDPYAAVQLYYVLDAKRKRLQPTPPLPWHADLDLPIRVAEGVEIPTDEEEDDAGEVIKSARGKDTQIA</sequence>
<dbReference type="PANTHER" id="PTHR13620">
    <property type="entry name" value="3-5 EXONUCLEASE"/>
    <property type="match status" value="1"/>
</dbReference>
<keyword evidence="6" id="KW-1185">Reference proteome</keyword>
<feature type="domain" description="3'-5' exonuclease" evidence="4">
    <location>
        <begin position="199"/>
        <end position="397"/>
    </location>
</feature>
<dbReference type="Proteomes" id="UP000235672">
    <property type="component" value="Unassembled WGS sequence"/>
</dbReference>
<dbReference type="STRING" id="1745343.A0A2J6QII7"/>
<dbReference type="CDD" id="cd06141">
    <property type="entry name" value="WRN_exo"/>
    <property type="match status" value="1"/>
</dbReference>
<evidence type="ECO:0000256" key="2">
    <source>
        <dbReference type="ARBA" id="ARBA00022801"/>
    </source>
</evidence>
<evidence type="ECO:0000256" key="3">
    <source>
        <dbReference type="SAM" id="MobiDB-lite"/>
    </source>
</evidence>
<dbReference type="GO" id="GO:0008408">
    <property type="term" value="F:3'-5' exonuclease activity"/>
    <property type="evidence" value="ECO:0007669"/>
    <property type="project" value="InterPro"/>
</dbReference>